<dbReference type="SMART" id="SM00382">
    <property type="entry name" value="AAA"/>
    <property type="match status" value="1"/>
</dbReference>
<dbReference type="InterPro" id="IPR003439">
    <property type="entry name" value="ABC_transporter-like_ATP-bd"/>
</dbReference>
<evidence type="ECO:0000313" key="4">
    <source>
        <dbReference type="EMBL" id="MFD1189134.1"/>
    </source>
</evidence>
<feature type="domain" description="ABC transporter" evidence="3">
    <location>
        <begin position="3"/>
        <end position="216"/>
    </location>
</feature>
<evidence type="ECO:0000256" key="2">
    <source>
        <dbReference type="ARBA" id="ARBA00022840"/>
    </source>
</evidence>
<dbReference type="InterPro" id="IPR017871">
    <property type="entry name" value="ABC_transporter-like_CS"/>
</dbReference>
<dbReference type="InterPro" id="IPR015854">
    <property type="entry name" value="ABC_transpr_LolD-like"/>
</dbReference>
<evidence type="ECO:0000256" key="1">
    <source>
        <dbReference type="ARBA" id="ARBA00022741"/>
    </source>
</evidence>
<dbReference type="EMBL" id="JBHTLQ010000002">
    <property type="protein sequence ID" value="MFD1189134.1"/>
    <property type="molecule type" value="Genomic_DNA"/>
</dbReference>
<keyword evidence="1" id="KW-0547">Nucleotide-binding</keyword>
<dbReference type="InterPro" id="IPR003593">
    <property type="entry name" value="AAA+_ATPase"/>
</dbReference>
<dbReference type="PANTHER" id="PTHR24220:SF659">
    <property type="entry name" value="TRANSPORTER, PUTATIVE-RELATED"/>
    <property type="match status" value="1"/>
</dbReference>
<dbReference type="GO" id="GO:0005524">
    <property type="term" value="F:ATP binding"/>
    <property type="evidence" value="ECO:0007669"/>
    <property type="project" value="UniProtKB-KW"/>
</dbReference>
<protein>
    <submittedName>
        <fullName evidence="4">ABC transporter ATP-binding protein</fullName>
    </submittedName>
</protein>
<evidence type="ECO:0000259" key="3">
    <source>
        <dbReference type="PROSITE" id="PS50893"/>
    </source>
</evidence>
<evidence type="ECO:0000313" key="5">
    <source>
        <dbReference type="Proteomes" id="UP001597216"/>
    </source>
</evidence>
<dbReference type="PROSITE" id="PS50893">
    <property type="entry name" value="ABC_TRANSPORTER_2"/>
    <property type="match status" value="1"/>
</dbReference>
<keyword evidence="5" id="KW-1185">Reference proteome</keyword>
<dbReference type="PANTHER" id="PTHR24220">
    <property type="entry name" value="IMPORT ATP-BINDING PROTEIN"/>
    <property type="match status" value="1"/>
</dbReference>
<reference evidence="5" key="1">
    <citation type="journal article" date="2019" name="Int. J. Syst. Evol. Microbiol.">
        <title>The Global Catalogue of Microorganisms (GCM) 10K type strain sequencing project: providing services to taxonomists for standard genome sequencing and annotation.</title>
        <authorList>
            <consortium name="The Broad Institute Genomics Platform"/>
            <consortium name="The Broad Institute Genome Sequencing Center for Infectious Disease"/>
            <person name="Wu L."/>
            <person name="Ma J."/>
        </authorList>
    </citation>
    <scope>NUCLEOTIDE SEQUENCE [LARGE SCALE GENOMIC DNA]</scope>
    <source>
        <strain evidence="5">CCUG 55074</strain>
    </source>
</reference>
<comment type="caution">
    <text evidence="4">The sequence shown here is derived from an EMBL/GenBank/DDBJ whole genome shotgun (WGS) entry which is preliminary data.</text>
</comment>
<sequence length="216" mass="23126">MLVEVSDLEHRIRGRTVLSCPGFTVVEGRHTLLLGPSGSGKSTLLNILTGLITPTSGEVNIAGERLSDLRPGGRDRLRRRMIGIVFQNLRLISALSVRQNLSLAQHIALGRDDPDAVGALIEGVGLAHRADARPRELSQGEAQRAAIARALCVRPKIIVADEPTSALDDDNAVAMCDLLTASAQTTGATLIIATHDRRLKDRFAEVLTLKPPGAVR</sequence>
<dbReference type="SUPFAM" id="SSF52540">
    <property type="entry name" value="P-loop containing nucleoside triphosphate hydrolases"/>
    <property type="match status" value="1"/>
</dbReference>
<accession>A0ABW3SW65</accession>
<dbReference type="InterPro" id="IPR027417">
    <property type="entry name" value="P-loop_NTPase"/>
</dbReference>
<organism evidence="4 5">
    <name type="scientific">Phenylobacterium conjunctum</name>
    <dbReference type="NCBI Taxonomy" id="1298959"/>
    <lineage>
        <taxon>Bacteria</taxon>
        <taxon>Pseudomonadati</taxon>
        <taxon>Pseudomonadota</taxon>
        <taxon>Alphaproteobacteria</taxon>
        <taxon>Caulobacterales</taxon>
        <taxon>Caulobacteraceae</taxon>
        <taxon>Phenylobacterium</taxon>
    </lineage>
</organism>
<gene>
    <name evidence="4" type="ORF">ACFQ27_00960</name>
</gene>
<dbReference type="RefSeq" id="WP_377352049.1">
    <property type="nucleotide sequence ID" value="NZ_JBHTLQ010000002.1"/>
</dbReference>
<dbReference type="PROSITE" id="PS00211">
    <property type="entry name" value="ABC_TRANSPORTER_1"/>
    <property type="match status" value="1"/>
</dbReference>
<name>A0ABW3SW65_9CAUL</name>
<proteinExistence type="predicted"/>
<dbReference type="Proteomes" id="UP001597216">
    <property type="component" value="Unassembled WGS sequence"/>
</dbReference>
<keyword evidence="2 4" id="KW-0067">ATP-binding</keyword>
<dbReference type="Gene3D" id="3.40.50.300">
    <property type="entry name" value="P-loop containing nucleotide triphosphate hydrolases"/>
    <property type="match status" value="1"/>
</dbReference>
<dbReference type="Pfam" id="PF00005">
    <property type="entry name" value="ABC_tran"/>
    <property type="match status" value="1"/>
</dbReference>